<name>A0ABS5F533_9PROT</name>
<gene>
    <name evidence="3" type="ORF">GXW71_25230</name>
</gene>
<dbReference type="SUPFAM" id="SSF53850">
    <property type="entry name" value="Periplasmic binding protein-like II"/>
    <property type="match status" value="1"/>
</dbReference>
<protein>
    <submittedName>
        <fullName evidence="3">Tripartite tricarboxylate transporter substrate binding protein</fullName>
    </submittedName>
</protein>
<proteinExistence type="inferred from homology"/>
<evidence type="ECO:0000256" key="1">
    <source>
        <dbReference type="ARBA" id="ARBA00006987"/>
    </source>
</evidence>
<dbReference type="Pfam" id="PF03401">
    <property type="entry name" value="TctC"/>
    <property type="match status" value="1"/>
</dbReference>
<dbReference type="PANTHER" id="PTHR42928:SF5">
    <property type="entry name" value="BLR1237 PROTEIN"/>
    <property type="match status" value="1"/>
</dbReference>
<keyword evidence="4" id="KW-1185">Reference proteome</keyword>
<dbReference type="Proteomes" id="UP001196870">
    <property type="component" value="Unassembled WGS sequence"/>
</dbReference>
<keyword evidence="2" id="KW-0732">Signal</keyword>
<evidence type="ECO:0000313" key="3">
    <source>
        <dbReference type="EMBL" id="MBR0667683.1"/>
    </source>
</evidence>
<evidence type="ECO:0000256" key="2">
    <source>
        <dbReference type="SAM" id="SignalP"/>
    </source>
</evidence>
<dbReference type="EMBL" id="JAAGBB010000039">
    <property type="protein sequence ID" value="MBR0667683.1"/>
    <property type="molecule type" value="Genomic_DNA"/>
</dbReference>
<dbReference type="Gene3D" id="3.40.190.150">
    <property type="entry name" value="Bordetella uptake gene, domain 1"/>
    <property type="match status" value="1"/>
</dbReference>
<dbReference type="InterPro" id="IPR042100">
    <property type="entry name" value="Bug_dom1"/>
</dbReference>
<organism evidence="3 4">
    <name type="scientific">Plastoroseomonas hellenica</name>
    <dbReference type="NCBI Taxonomy" id="2687306"/>
    <lineage>
        <taxon>Bacteria</taxon>
        <taxon>Pseudomonadati</taxon>
        <taxon>Pseudomonadota</taxon>
        <taxon>Alphaproteobacteria</taxon>
        <taxon>Acetobacterales</taxon>
        <taxon>Acetobacteraceae</taxon>
        <taxon>Plastoroseomonas</taxon>
    </lineage>
</organism>
<evidence type="ECO:0000313" key="4">
    <source>
        <dbReference type="Proteomes" id="UP001196870"/>
    </source>
</evidence>
<dbReference type="RefSeq" id="WP_211855462.1">
    <property type="nucleotide sequence ID" value="NZ_JAAGBB010000039.1"/>
</dbReference>
<accession>A0ABS5F533</accession>
<dbReference type="Gene3D" id="3.40.190.10">
    <property type="entry name" value="Periplasmic binding protein-like II"/>
    <property type="match status" value="1"/>
</dbReference>
<comment type="caution">
    <text evidence="3">The sequence shown here is derived from an EMBL/GenBank/DDBJ whole genome shotgun (WGS) entry which is preliminary data.</text>
</comment>
<dbReference type="CDD" id="cd07012">
    <property type="entry name" value="PBP2_Bug_TTT"/>
    <property type="match status" value="1"/>
</dbReference>
<reference evidence="4" key="1">
    <citation type="journal article" date="2021" name="Syst. Appl. Microbiol.">
        <title>Roseomonas hellenica sp. nov., isolated from roots of wild-growing Alkanna tinctoria.</title>
        <authorList>
            <person name="Rat A."/>
            <person name="Naranjo H.D."/>
            <person name="Lebbe L."/>
            <person name="Cnockaert M."/>
            <person name="Krigas N."/>
            <person name="Grigoriadou K."/>
            <person name="Maloupa E."/>
            <person name="Willems A."/>
        </authorList>
    </citation>
    <scope>NUCLEOTIDE SEQUENCE [LARGE SCALE GENOMIC DNA]</scope>
    <source>
        <strain evidence="4">LMG 31523</strain>
    </source>
</reference>
<feature type="signal peptide" evidence="2">
    <location>
        <begin position="1"/>
        <end position="23"/>
    </location>
</feature>
<sequence length="323" mass="35067">MTRKRLFAALAAALIALPIAAQAQDAFLRREVRFLNAFAPGGTSDLLGRILADQLSQQVGQRVVVENRTGAAGVIGTQEVARAAPDGHTILLASMGIMSITPQMQQVPYDVDQDLTPIVNVASVYNILVANPNGPIHTWQDLVRIGRERPGSLSCATVGPGSSQQLSCVLFQSLTGARLEQISYRGGTPAILDITAGRVEVMFGNMPEYMGQIRAGGLRAIAYGAAEPSPLLPELPVISRQGQPDFVIHNWFGIVGPGRMNPELVARWNAEINRAMQAPEVQRRFVENGLQRLGGTPQAFIDQIRADRAKWGRIIREHNIRAE</sequence>
<dbReference type="PANTHER" id="PTHR42928">
    <property type="entry name" value="TRICARBOXYLATE-BINDING PROTEIN"/>
    <property type="match status" value="1"/>
</dbReference>
<dbReference type="PIRSF" id="PIRSF017082">
    <property type="entry name" value="YflP"/>
    <property type="match status" value="1"/>
</dbReference>
<feature type="chain" id="PRO_5047053767" evidence="2">
    <location>
        <begin position="24"/>
        <end position="323"/>
    </location>
</feature>
<dbReference type="InterPro" id="IPR005064">
    <property type="entry name" value="BUG"/>
</dbReference>
<comment type="similarity">
    <text evidence="1">Belongs to the UPF0065 (bug) family.</text>
</comment>